<evidence type="ECO:0000256" key="5">
    <source>
        <dbReference type="ARBA" id="ARBA00022989"/>
    </source>
</evidence>
<evidence type="ECO:0000256" key="6">
    <source>
        <dbReference type="ARBA" id="ARBA00023136"/>
    </source>
</evidence>
<dbReference type="InterPro" id="IPR044775">
    <property type="entry name" value="MFS_ERD6/Tret1-like"/>
</dbReference>
<accession>A0A0D6R0V1</accession>
<sequence>MDSKDVMDGREPLLKKGGGWSEVFKGSTFIAVIFTLIVAWGPLEFGYTIGYSSPVQDGITSDLDLTVAQYSLFGSLSNIGAMIGAIVSGQIADYIGRKGGLTVAALPNIGGWLIIAFAKNSTMLYVGRLLTGFGMGMISFIVPVYIAETAPKHLRGTLGTINQLSITIGIMVAYLFGLFVLWRPLAIIGVIPSTLLILGLFFIPESPRWLAKVGNNSAFEASLRTLRGHNADITIEEAEIRTAVDMDNQENKIRFSDILKRRYSVPLAIGIGLLMLQQLSGINAIMFYSTSIFKSAGISSGNGATFGLGAIQVIMTACTAWLMDKAGRRILLMISSGGIALCSFLVGLAFFLESHISGDSYETYFSILALIGLWGYIVSFALGTGAIPWIIMSEILPPNVKGIGGSIATLVNWLSSWVVTMTANLLLEWSSSGTFWIYASLALFTLFFVALWVPETKGRSLEAIHSSFDSACSEEA</sequence>
<evidence type="ECO:0000256" key="8">
    <source>
        <dbReference type="SAM" id="Phobius"/>
    </source>
</evidence>
<dbReference type="NCBIfam" id="TIGR00879">
    <property type="entry name" value="SP"/>
    <property type="match status" value="1"/>
</dbReference>
<dbReference type="GO" id="GO:0016020">
    <property type="term" value="C:membrane"/>
    <property type="evidence" value="ECO:0007669"/>
    <property type="project" value="UniProtKB-SubCell"/>
</dbReference>
<dbReference type="InterPro" id="IPR005828">
    <property type="entry name" value="MFS_sugar_transport-like"/>
</dbReference>
<keyword evidence="5 8" id="KW-1133">Transmembrane helix</keyword>
<feature type="transmembrane region" description="Helical" evidence="8">
    <location>
        <begin position="99"/>
        <end position="118"/>
    </location>
</feature>
<feature type="domain" description="Major facilitator superfamily (MFS) profile" evidence="9">
    <location>
        <begin position="34"/>
        <end position="457"/>
    </location>
</feature>
<feature type="transmembrane region" description="Helical" evidence="8">
    <location>
        <begin position="124"/>
        <end position="146"/>
    </location>
</feature>
<feature type="transmembrane region" description="Helical" evidence="8">
    <location>
        <begin position="158"/>
        <end position="179"/>
    </location>
</feature>
<feature type="transmembrane region" description="Helical" evidence="8">
    <location>
        <begin position="403"/>
        <end position="423"/>
    </location>
</feature>
<evidence type="ECO:0000259" key="9">
    <source>
        <dbReference type="PROSITE" id="PS50850"/>
    </source>
</evidence>
<dbReference type="Pfam" id="PF00083">
    <property type="entry name" value="Sugar_tr"/>
    <property type="match status" value="1"/>
</dbReference>
<dbReference type="PRINTS" id="PR00171">
    <property type="entry name" value="SUGRTRNSPORT"/>
</dbReference>
<reference evidence="10" key="1">
    <citation type="submission" date="2015-03" db="EMBL/GenBank/DDBJ databases">
        <title>A transcriptome of Araucaria cunninghamii, an australian fine timber species.</title>
        <authorList>
            <person name="Jing Yi C.J.Y."/>
            <person name="Yin San L.Y.S."/>
            <person name="Abdul Karim S.S."/>
            <person name="Wan Azmi N.N."/>
            <person name="Hercus R.R."/>
            <person name="Croft L.L."/>
        </authorList>
    </citation>
    <scope>NUCLEOTIDE SEQUENCE</scope>
    <source>
        <strain evidence="10">MI0301</strain>
        <tissue evidence="10">Leaf</tissue>
    </source>
</reference>
<dbReference type="Gene3D" id="1.20.1250.20">
    <property type="entry name" value="MFS general substrate transporter like domains"/>
    <property type="match status" value="1"/>
</dbReference>
<feature type="transmembrane region" description="Helical" evidence="8">
    <location>
        <begin position="67"/>
        <end position="87"/>
    </location>
</feature>
<keyword evidence="7" id="KW-0813">Transport</keyword>
<organism evidence="10">
    <name type="scientific">Araucaria cunninghamii</name>
    <name type="common">Hoop pine</name>
    <name type="synonym">Moreton Bay pine</name>
    <dbReference type="NCBI Taxonomy" id="56994"/>
    <lineage>
        <taxon>Eukaryota</taxon>
        <taxon>Viridiplantae</taxon>
        <taxon>Streptophyta</taxon>
        <taxon>Embryophyta</taxon>
        <taxon>Tracheophyta</taxon>
        <taxon>Spermatophyta</taxon>
        <taxon>Pinopsida</taxon>
        <taxon>Pinidae</taxon>
        <taxon>Conifers II</taxon>
        <taxon>Araucariales</taxon>
        <taxon>Araucariaceae</taxon>
        <taxon>Araucaria</taxon>
    </lineage>
</organism>
<feature type="transmembrane region" description="Helical" evidence="8">
    <location>
        <begin position="23"/>
        <end position="43"/>
    </location>
</feature>
<dbReference type="SUPFAM" id="SSF103473">
    <property type="entry name" value="MFS general substrate transporter"/>
    <property type="match status" value="1"/>
</dbReference>
<comment type="subcellular location">
    <subcellularLocation>
        <location evidence="1">Membrane</location>
        <topology evidence="1">Multi-pass membrane protein</topology>
    </subcellularLocation>
</comment>
<name>A0A0D6R0V1_ARACU</name>
<evidence type="ECO:0000256" key="4">
    <source>
        <dbReference type="ARBA" id="ARBA00022692"/>
    </source>
</evidence>
<dbReference type="CDD" id="cd17358">
    <property type="entry name" value="MFS_GLUT6_8_Class3_like"/>
    <property type="match status" value="1"/>
</dbReference>
<feature type="transmembrane region" description="Helical" evidence="8">
    <location>
        <begin position="330"/>
        <end position="352"/>
    </location>
</feature>
<dbReference type="PANTHER" id="PTHR48021">
    <property type="match status" value="1"/>
</dbReference>
<dbReference type="PROSITE" id="PS00217">
    <property type="entry name" value="SUGAR_TRANSPORT_2"/>
    <property type="match status" value="1"/>
</dbReference>
<dbReference type="EMBL" id="GCKF01037751">
    <property type="protein sequence ID" value="JAG96341.1"/>
    <property type="molecule type" value="Transcribed_RNA"/>
</dbReference>
<dbReference type="PROSITE" id="PS00216">
    <property type="entry name" value="SUGAR_TRANSPORT_1"/>
    <property type="match status" value="2"/>
</dbReference>
<evidence type="ECO:0000256" key="3">
    <source>
        <dbReference type="ARBA" id="ARBA00022597"/>
    </source>
</evidence>
<dbReference type="InterPro" id="IPR005829">
    <property type="entry name" value="Sugar_transporter_CS"/>
</dbReference>
<keyword evidence="6 8" id="KW-0472">Membrane</keyword>
<dbReference type="PANTHER" id="PTHR48021:SF1">
    <property type="entry name" value="GH07001P-RELATED"/>
    <property type="match status" value="1"/>
</dbReference>
<dbReference type="PROSITE" id="PS50850">
    <property type="entry name" value="MFS"/>
    <property type="match status" value="1"/>
</dbReference>
<evidence type="ECO:0000256" key="1">
    <source>
        <dbReference type="ARBA" id="ARBA00004141"/>
    </source>
</evidence>
<feature type="transmembrane region" description="Helical" evidence="8">
    <location>
        <begin position="263"/>
        <end position="286"/>
    </location>
</feature>
<feature type="transmembrane region" description="Helical" evidence="8">
    <location>
        <begin position="306"/>
        <end position="323"/>
    </location>
</feature>
<feature type="transmembrane region" description="Helical" evidence="8">
    <location>
        <begin position="185"/>
        <end position="203"/>
    </location>
</feature>
<evidence type="ECO:0000313" key="10">
    <source>
        <dbReference type="EMBL" id="JAG96341.1"/>
    </source>
</evidence>
<protein>
    <recommendedName>
        <fullName evidence="9">Major facilitator superfamily (MFS) profile domain-containing protein</fullName>
    </recommendedName>
</protein>
<dbReference type="InterPro" id="IPR020846">
    <property type="entry name" value="MFS_dom"/>
</dbReference>
<feature type="transmembrane region" description="Helical" evidence="8">
    <location>
        <begin position="364"/>
        <end position="391"/>
    </location>
</feature>
<dbReference type="InterPro" id="IPR050549">
    <property type="entry name" value="MFS_Trehalose_Transporter"/>
</dbReference>
<dbReference type="InterPro" id="IPR036259">
    <property type="entry name" value="MFS_trans_sf"/>
</dbReference>
<proteinExistence type="inferred from homology"/>
<dbReference type="FunFam" id="1.20.1250.20:FF:000043">
    <property type="entry name" value="sugar transporter ERD6-like 6"/>
    <property type="match status" value="1"/>
</dbReference>
<keyword evidence="3" id="KW-0762">Sugar transport</keyword>
<evidence type="ECO:0000256" key="2">
    <source>
        <dbReference type="ARBA" id="ARBA00010992"/>
    </source>
</evidence>
<dbReference type="InterPro" id="IPR003663">
    <property type="entry name" value="Sugar/inositol_transpt"/>
</dbReference>
<keyword evidence="4 8" id="KW-0812">Transmembrane</keyword>
<evidence type="ECO:0000256" key="7">
    <source>
        <dbReference type="RuleBase" id="RU003346"/>
    </source>
</evidence>
<dbReference type="AlphaFoldDB" id="A0A0D6R0V1"/>
<dbReference type="GO" id="GO:0051119">
    <property type="term" value="F:sugar transmembrane transporter activity"/>
    <property type="evidence" value="ECO:0007669"/>
    <property type="project" value="InterPro"/>
</dbReference>
<feature type="transmembrane region" description="Helical" evidence="8">
    <location>
        <begin position="435"/>
        <end position="453"/>
    </location>
</feature>
<comment type="similarity">
    <text evidence="2 7">Belongs to the major facilitator superfamily. Sugar transporter (TC 2.A.1.1) family.</text>
</comment>